<dbReference type="AlphaFoldDB" id="A0A820B0Y6"/>
<evidence type="ECO:0000313" key="3">
    <source>
        <dbReference type="Proteomes" id="UP000663866"/>
    </source>
</evidence>
<keyword evidence="1" id="KW-0812">Transmembrane</keyword>
<proteinExistence type="predicted"/>
<gene>
    <name evidence="2" type="ORF">OVN521_LOCUS25992</name>
</gene>
<evidence type="ECO:0000313" key="2">
    <source>
        <dbReference type="EMBL" id="CAF4193776.1"/>
    </source>
</evidence>
<dbReference type="EMBL" id="CAJOBG010006661">
    <property type="protein sequence ID" value="CAF4193776.1"/>
    <property type="molecule type" value="Genomic_DNA"/>
</dbReference>
<accession>A0A820B0Y6</accession>
<sequence length="439" mass="50631">MNTNADQLTHSIITTTTQMKIMRRIEVTPTAETISRFQSTLNQSFTGYPRLWTNQNSIPIALNSNRRSLKILWFTACLFISVGLIAVSVAIIGLIIAFRQDIDNVNANYIERYDLGDLYYGVNILGPMNFPSNTHLSDANKILIQNYLSNQLRNHVGFRILSIDKIFVQVQSITNEQKQRSCSMFLIFQNMQIYFNGCSNCANERNSILRRSFFNLTAFRQPFHLLFNDHPTFIDICSTPNTVRFILPIHNHNPKLMYSTIKSSSSSLKTKKTISTAKISPTSSTPQFHKLIETTNSVSYFKSSIISTIDYLSTITQFDTSQMQETSTVFLNEVQTPNYIEETTELPAYISTSIKQETINDHQLLLSTESSITTEIYFPKTLPSMFQFLPFRPSTNRSTRFTRRHYNNSFIIIKTNATQQTPLTQQRNRFRQKHIKYLK</sequence>
<keyword evidence="1" id="KW-0472">Membrane</keyword>
<protein>
    <recommendedName>
        <fullName evidence="4">SEA domain-containing protein</fullName>
    </recommendedName>
</protein>
<organism evidence="2 3">
    <name type="scientific">Rotaria magnacalcarata</name>
    <dbReference type="NCBI Taxonomy" id="392030"/>
    <lineage>
        <taxon>Eukaryota</taxon>
        <taxon>Metazoa</taxon>
        <taxon>Spiralia</taxon>
        <taxon>Gnathifera</taxon>
        <taxon>Rotifera</taxon>
        <taxon>Eurotatoria</taxon>
        <taxon>Bdelloidea</taxon>
        <taxon>Philodinida</taxon>
        <taxon>Philodinidae</taxon>
        <taxon>Rotaria</taxon>
    </lineage>
</organism>
<dbReference type="Proteomes" id="UP000663866">
    <property type="component" value="Unassembled WGS sequence"/>
</dbReference>
<reference evidence="2" key="1">
    <citation type="submission" date="2021-02" db="EMBL/GenBank/DDBJ databases">
        <authorList>
            <person name="Nowell W R."/>
        </authorList>
    </citation>
    <scope>NUCLEOTIDE SEQUENCE</scope>
</reference>
<evidence type="ECO:0008006" key="4">
    <source>
        <dbReference type="Google" id="ProtNLM"/>
    </source>
</evidence>
<evidence type="ECO:0000256" key="1">
    <source>
        <dbReference type="SAM" id="Phobius"/>
    </source>
</evidence>
<name>A0A820B0Y6_9BILA</name>
<keyword evidence="3" id="KW-1185">Reference proteome</keyword>
<comment type="caution">
    <text evidence="2">The sequence shown here is derived from an EMBL/GenBank/DDBJ whole genome shotgun (WGS) entry which is preliminary data.</text>
</comment>
<keyword evidence="1" id="KW-1133">Transmembrane helix</keyword>
<feature type="transmembrane region" description="Helical" evidence="1">
    <location>
        <begin position="71"/>
        <end position="98"/>
    </location>
</feature>